<dbReference type="Proteomes" id="UP000309174">
    <property type="component" value="Unassembled WGS sequence"/>
</dbReference>
<name>A0A5C4JHJ0_9ACTN</name>
<protein>
    <submittedName>
        <fullName evidence="1">Uncharacterized protein</fullName>
    </submittedName>
</protein>
<gene>
    <name evidence="1" type="ORF">ETD83_05645</name>
</gene>
<evidence type="ECO:0000313" key="2">
    <source>
        <dbReference type="Proteomes" id="UP000309174"/>
    </source>
</evidence>
<dbReference type="AlphaFoldDB" id="A0A5C4JHJ0"/>
<reference evidence="1 2" key="1">
    <citation type="submission" date="2019-05" db="EMBL/GenBank/DDBJ databases">
        <title>Draft genome sequence of Actinomadura sp. 14C53.</title>
        <authorList>
            <person name="Saricaoglu S."/>
            <person name="Isik K."/>
        </authorList>
    </citation>
    <scope>NUCLEOTIDE SEQUENCE [LARGE SCALE GENOMIC DNA]</scope>
    <source>
        <strain evidence="1 2">14C53</strain>
    </source>
</reference>
<proteinExistence type="predicted"/>
<organism evidence="1 2">
    <name type="scientific">Actinomadura soli</name>
    <dbReference type="NCBI Taxonomy" id="2508997"/>
    <lineage>
        <taxon>Bacteria</taxon>
        <taxon>Bacillati</taxon>
        <taxon>Actinomycetota</taxon>
        <taxon>Actinomycetes</taxon>
        <taxon>Streptosporangiales</taxon>
        <taxon>Thermomonosporaceae</taxon>
        <taxon>Actinomadura</taxon>
    </lineage>
</organism>
<dbReference type="RefSeq" id="WP_138643975.1">
    <property type="nucleotide sequence ID" value="NZ_VCKW01000018.1"/>
</dbReference>
<accession>A0A5C4JHJ0</accession>
<comment type="caution">
    <text evidence="1">The sequence shown here is derived from an EMBL/GenBank/DDBJ whole genome shotgun (WGS) entry which is preliminary data.</text>
</comment>
<evidence type="ECO:0000313" key="1">
    <source>
        <dbReference type="EMBL" id="TMR05722.1"/>
    </source>
</evidence>
<keyword evidence="2" id="KW-1185">Reference proteome</keyword>
<sequence length="476" mass="51633">MSRDSRELREVLSAAVTELGGSRWLTVVDLGQDGVGVWELYRDEAGTPRGELRWTTPWSALPSDDAAADQAIVDAVGPATRIPPLLVSTNSRGDRGDKVLERLGRRYPRAAAFTGEHPVDRMLLKVIARQPLTRFYELVALRRRAAGRLELVGCQLFPIGARRGDTGHVRVRCLPSDARGTVFAVAAYSRDTRFQLVSAQAIKLPPGVYDLTAELRRPGLVHFGGLPEGAAFGPERRAWSAIVSAIPERLDRATIVGHLICAVEISGPADRVERRLATAARMVEKTAAELVGGLKVTLLSYGPHAHHRNGKDVPIRFDAWAEEPSRVLAALRGLAGGGPASEGYPSAARIECVLAEVADRLEASPVPGRSALLLVGARPPCPPRSDVSQVLPCPRRRDWRVELRRLRRRGDIVLAAVHDRAVQTAHADDSAWHELGGGPPADLDDLDDLDVAELGAALELLPMKGRHVPLPLLEPR</sequence>
<dbReference type="EMBL" id="VCKW01000018">
    <property type="protein sequence ID" value="TMR05722.1"/>
    <property type="molecule type" value="Genomic_DNA"/>
</dbReference>
<dbReference type="OrthoDB" id="3502217at2"/>